<gene>
    <name evidence="2" type="ORF">BQ8482_111295</name>
</gene>
<feature type="transmembrane region" description="Helical" evidence="1">
    <location>
        <begin position="160"/>
        <end position="177"/>
    </location>
</feature>
<keyword evidence="1" id="KW-1133">Transmembrane helix</keyword>
<dbReference type="EMBL" id="FUIG01000013">
    <property type="protein sequence ID" value="SJM29365.1"/>
    <property type="molecule type" value="Genomic_DNA"/>
</dbReference>
<proteinExistence type="predicted"/>
<reference evidence="3" key="1">
    <citation type="submission" date="2016-12" db="EMBL/GenBank/DDBJ databases">
        <authorList>
            <person name="Brunel B."/>
        </authorList>
    </citation>
    <scope>NUCLEOTIDE SEQUENCE [LARGE SCALE GENOMIC DNA]</scope>
</reference>
<keyword evidence="1" id="KW-0812">Transmembrane</keyword>
<evidence type="ECO:0000313" key="3">
    <source>
        <dbReference type="Proteomes" id="UP000245698"/>
    </source>
</evidence>
<evidence type="ECO:0000256" key="1">
    <source>
        <dbReference type="SAM" id="Phobius"/>
    </source>
</evidence>
<name>A0A2P9AE19_9HYPH</name>
<dbReference type="AlphaFoldDB" id="A0A2P9AE19"/>
<evidence type="ECO:0000313" key="2">
    <source>
        <dbReference type="EMBL" id="SJM29365.1"/>
    </source>
</evidence>
<accession>A0A2P9AE19</accession>
<sequence>MAGNGELRSGGTVCKGARRGEAERLLLIAIVIDESEAAAVRCQARRQRVIGDAGAADERHDRADVDQILGFDAQEMKPHAVRRLADKGYAGQAQKAGWVRRPCKAFEEGGFNKVEVDRRWIGRRLVSLVRQMRRLPLQRLARGPVVAEDVRMVMMAVRPVMMMAIAMIVTVVVIIVHG</sequence>
<keyword evidence="1" id="KW-0472">Membrane</keyword>
<organism evidence="2 3">
    <name type="scientific">Mesorhizobium delmotii</name>
    <dbReference type="NCBI Taxonomy" id="1631247"/>
    <lineage>
        <taxon>Bacteria</taxon>
        <taxon>Pseudomonadati</taxon>
        <taxon>Pseudomonadota</taxon>
        <taxon>Alphaproteobacteria</taxon>
        <taxon>Hyphomicrobiales</taxon>
        <taxon>Phyllobacteriaceae</taxon>
        <taxon>Mesorhizobium</taxon>
    </lineage>
</organism>
<protein>
    <recommendedName>
        <fullName evidence="4">Transposase</fullName>
    </recommendedName>
</protein>
<dbReference type="RefSeq" id="WP_165848449.1">
    <property type="nucleotide sequence ID" value="NZ_FUIG01000013.1"/>
</dbReference>
<evidence type="ECO:0008006" key="4">
    <source>
        <dbReference type="Google" id="ProtNLM"/>
    </source>
</evidence>
<dbReference type="Proteomes" id="UP000245698">
    <property type="component" value="Unassembled WGS sequence"/>
</dbReference>
<keyword evidence="3" id="KW-1185">Reference proteome</keyword>